<dbReference type="InterPro" id="IPR036864">
    <property type="entry name" value="Zn2-C6_fun-type_DNA-bd_sf"/>
</dbReference>
<dbReference type="SUPFAM" id="SSF57701">
    <property type="entry name" value="Zn2/Cys6 DNA-binding domain"/>
    <property type="match status" value="1"/>
</dbReference>
<dbReference type="GO" id="GO:0000981">
    <property type="term" value="F:DNA-binding transcription factor activity, RNA polymerase II-specific"/>
    <property type="evidence" value="ECO:0007669"/>
    <property type="project" value="InterPro"/>
</dbReference>
<keyword evidence="5" id="KW-1185">Reference proteome</keyword>
<gene>
    <name evidence="4" type="ORF">B0T19DRAFT_79271</name>
</gene>
<feature type="compositionally biased region" description="Gly residues" evidence="2">
    <location>
        <begin position="24"/>
        <end position="34"/>
    </location>
</feature>
<reference evidence="4" key="1">
    <citation type="journal article" date="2023" name="Mol. Phylogenet. Evol.">
        <title>Genome-scale phylogeny and comparative genomics of the fungal order Sordariales.</title>
        <authorList>
            <person name="Hensen N."/>
            <person name="Bonometti L."/>
            <person name="Westerberg I."/>
            <person name="Brannstrom I.O."/>
            <person name="Guillou S."/>
            <person name="Cros-Aarteil S."/>
            <person name="Calhoun S."/>
            <person name="Haridas S."/>
            <person name="Kuo A."/>
            <person name="Mondo S."/>
            <person name="Pangilinan J."/>
            <person name="Riley R."/>
            <person name="LaButti K."/>
            <person name="Andreopoulos B."/>
            <person name="Lipzen A."/>
            <person name="Chen C."/>
            <person name="Yan M."/>
            <person name="Daum C."/>
            <person name="Ng V."/>
            <person name="Clum A."/>
            <person name="Steindorff A."/>
            <person name="Ohm R.A."/>
            <person name="Martin F."/>
            <person name="Silar P."/>
            <person name="Natvig D.O."/>
            <person name="Lalanne C."/>
            <person name="Gautier V."/>
            <person name="Ament-Velasquez S.L."/>
            <person name="Kruys A."/>
            <person name="Hutchinson M.I."/>
            <person name="Powell A.J."/>
            <person name="Barry K."/>
            <person name="Miller A.N."/>
            <person name="Grigoriev I.V."/>
            <person name="Debuchy R."/>
            <person name="Gladieux P."/>
            <person name="Hiltunen Thoren M."/>
            <person name="Johannesson H."/>
        </authorList>
    </citation>
    <scope>NUCLEOTIDE SEQUENCE</scope>
    <source>
        <strain evidence="4">SMH4131-1</strain>
    </source>
</reference>
<evidence type="ECO:0000313" key="4">
    <source>
        <dbReference type="EMBL" id="KAK3337584.1"/>
    </source>
</evidence>
<name>A0AAE0J630_9PEZI</name>
<dbReference type="PANTHER" id="PTHR35392">
    <property type="entry name" value="ZN(II)2CYS6 TRANSCRIPTION FACTOR (EUROFUNG)-RELATED-RELATED"/>
    <property type="match status" value="1"/>
</dbReference>
<feature type="transmembrane region" description="Helical" evidence="3">
    <location>
        <begin position="589"/>
        <end position="611"/>
    </location>
</feature>
<evidence type="ECO:0000313" key="5">
    <source>
        <dbReference type="Proteomes" id="UP001286456"/>
    </source>
</evidence>
<reference evidence="4" key="2">
    <citation type="submission" date="2023-06" db="EMBL/GenBank/DDBJ databases">
        <authorList>
            <consortium name="Lawrence Berkeley National Laboratory"/>
            <person name="Haridas S."/>
            <person name="Hensen N."/>
            <person name="Bonometti L."/>
            <person name="Westerberg I."/>
            <person name="Brannstrom I.O."/>
            <person name="Guillou S."/>
            <person name="Cros-Aarteil S."/>
            <person name="Calhoun S."/>
            <person name="Kuo A."/>
            <person name="Mondo S."/>
            <person name="Pangilinan J."/>
            <person name="Riley R."/>
            <person name="Labutti K."/>
            <person name="Andreopoulos B."/>
            <person name="Lipzen A."/>
            <person name="Chen C."/>
            <person name="Yanf M."/>
            <person name="Daum C."/>
            <person name="Ng V."/>
            <person name="Clum A."/>
            <person name="Steindorff A."/>
            <person name="Ohm R."/>
            <person name="Martin F."/>
            <person name="Silar P."/>
            <person name="Natvig D."/>
            <person name="Lalanne C."/>
            <person name="Gautier V."/>
            <person name="Ament-Velasquez S.L."/>
            <person name="Kruys A."/>
            <person name="Hutchinson M.I."/>
            <person name="Powell A.J."/>
            <person name="Barry K."/>
            <person name="Miller A.N."/>
            <person name="Grigoriev I.V."/>
            <person name="Debuchy R."/>
            <person name="Gladieux P."/>
            <person name="Thoren M.H."/>
            <person name="Johannesson H."/>
        </authorList>
    </citation>
    <scope>NUCLEOTIDE SEQUENCE</scope>
    <source>
        <strain evidence="4">SMH4131-1</strain>
    </source>
</reference>
<dbReference type="GO" id="GO:0008270">
    <property type="term" value="F:zinc ion binding"/>
    <property type="evidence" value="ECO:0007669"/>
    <property type="project" value="InterPro"/>
</dbReference>
<organism evidence="4 5">
    <name type="scientific">Cercophora scortea</name>
    <dbReference type="NCBI Taxonomy" id="314031"/>
    <lineage>
        <taxon>Eukaryota</taxon>
        <taxon>Fungi</taxon>
        <taxon>Dikarya</taxon>
        <taxon>Ascomycota</taxon>
        <taxon>Pezizomycotina</taxon>
        <taxon>Sordariomycetes</taxon>
        <taxon>Sordariomycetidae</taxon>
        <taxon>Sordariales</taxon>
        <taxon>Lasiosphaeriaceae</taxon>
        <taxon>Cercophora</taxon>
    </lineage>
</organism>
<evidence type="ECO:0008006" key="6">
    <source>
        <dbReference type="Google" id="ProtNLM"/>
    </source>
</evidence>
<evidence type="ECO:0000256" key="1">
    <source>
        <dbReference type="ARBA" id="ARBA00023242"/>
    </source>
</evidence>
<evidence type="ECO:0000256" key="2">
    <source>
        <dbReference type="SAM" id="MobiDB-lite"/>
    </source>
</evidence>
<feature type="region of interest" description="Disordered" evidence="2">
    <location>
        <begin position="1"/>
        <end position="69"/>
    </location>
</feature>
<comment type="caution">
    <text evidence="4">The sequence shown here is derived from an EMBL/GenBank/DDBJ whole genome shotgun (WGS) entry which is preliminary data.</text>
</comment>
<dbReference type="EMBL" id="JAUEPO010000001">
    <property type="protein sequence ID" value="KAK3337584.1"/>
    <property type="molecule type" value="Genomic_DNA"/>
</dbReference>
<dbReference type="InterPro" id="IPR001138">
    <property type="entry name" value="Zn2Cys6_DnaBD"/>
</dbReference>
<keyword evidence="3" id="KW-0472">Membrane</keyword>
<accession>A0AAE0J630</accession>
<feature type="compositionally biased region" description="Polar residues" evidence="2">
    <location>
        <begin position="97"/>
        <end position="107"/>
    </location>
</feature>
<dbReference type="PANTHER" id="PTHR35392:SF3">
    <property type="entry name" value="ZN(2)-C6 FUNGAL-TYPE DOMAIN-CONTAINING PROTEIN"/>
    <property type="match status" value="1"/>
</dbReference>
<dbReference type="Proteomes" id="UP001286456">
    <property type="component" value="Unassembled WGS sequence"/>
</dbReference>
<protein>
    <recommendedName>
        <fullName evidence="6">Zn(2)-C6 fungal-type domain-containing protein</fullName>
    </recommendedName>
</protein>
<sequence>MEPTDPAVSVPSPAIYLFQTDFDGPGGFDDGGWGPPVSNPPTEYPSASSDDQTRHNGHPDTHLEPSDSALLRFLESGEPFDMDDLYFPEIANATTSATAQDLSQASRAEQRLESPNPVDEGTDFLKLSGPMAAPYSVDPQILQLESFHPPSGTFGSELAPYPQPGPFRAVSPSTDLIYPPDWAEFPIVGESVGTSSRMSSWVIEGSSEGRRSRRDDSTSWEEVRPDSSGPQGAGQVETRIIRALHTGPGLGSDTERQQETVETARGLTPPPKETAVVRAGDSFSVLHQQRKPQRVRGKLTEEKRAMAKEMRKVGNCLRCRAYKLKCDPDTPCKQCQDVLGSARTFQEPCYRDRIDRVTLARHGNGNMGQRDVAFLDYIWAYKNAASAKVELRWYLPGGRPVDLPVITTTCKQFVTRTNDTHFLTWNLSDGKLVTVELPPYACDDIPALRSEVKSFLDKGHNAVLRYIMDDITDPLQSLTFAEAVRYNDKHSSTVIDLALRIRCAAFCSQGWGSISGAESLGIDPVDFNEMGRSGYAAYDRGKDRPLPLSMDHQFDVALLLTIKEYQKKLLDSLSKLIFKKGGQKPWLEIFLAIFILLSTLEYVHGGAVTFYHSQMKTKHQASCYSLLNEMIDEFSYSAQNLLYHFCSVLRGNQGFKVAQHNMQQLRDRENLDAESVEYMRKVLAMLPKFRIENPANKPRAADDVAAPDGRWIMQLFDRAKV</sequence>
<dbReference type="InterPro" id="IPR052973">
    <property type="entry name" value="Fungal_sec-metab_reg_TF"/>
</dbReference>
<feature type="region of interest" description="Disordered" evidence="2">
    <location>
        <begin position="97"/>
        <end position="121"/>
    </location>
</feature>
<feature type="compositionally biased region" description="Basic and acidic residues" evidence="2">
    <location>
        <begin position="51"/>
        <end position="65"/>
    </location>
</feature>
<dbReference type="AlphaFoldDB" id="A0AAE0J630"/>
<proteinExistence type="predicted"/>
<keyword evidence="3" id="KW-1133">Transmembrane helix</keyword>
<keyword evidence="3" id="KW-0812">Transmembrane</keyword>
<dbReference type="CDD" id="cd00067">
    <property type="entry name" value="GAL4"/>
    <property type="match status" value="1"/>
</dbReference>
<feature type="region of interest" description="Disordered" evidence="2">
    <location>
        <begin position="196"/>
        <end position="235"/>
    </location>
</feature>
<evidence type="ECO:0000256" key="3">
    <source>
        <dbReference type="SAM" id="Phobius"/>
    </source>
</evidence>
<keyword evidence="1" id="KW-0539">Nucleus</keyword>
<feature type="compositionally biased region" description="Basic and acidic residues" evidence="2">
    <location>
        <begin position="207"/>
        <end position="225"/>
    </location>
</feature>